<feature type="region of interest" description="Disordered" evidence="1">
    <location>
        <begin position="1130"/>
        <end position="1176"/>
    </location>
</feature>
<feature type="compositionally biased region" description="Basic and acidic residues" evidence="1">
    <location>
        <begin position="1143"/>
        <end position="1155"/>
    </location>
</feature>
<comment type="caution">
    <text evidence="2">The sequence shown here is derived from an EMBL/GenBank/DDBJ whole genome shotgun (WGS) entry which is preliminary data.</text>
</comment>
<evidence type="ECO:0000313" key="2">
    <source>
        <dbReference type="EMBL" id="KAJ3507583.1"/>
    </source>
</evidence>
<dbReference type="Gene3D" id="2.60.120.650">
    <property type="entry name" value="Cupin"/>
    <property type="match status" value="1"/>
</dbReference>
<proteinExistence type="predicted"/>
<feature type="compositionally biased region" description="Polar residues" evidence="1">
    <location>
        <begin position="85"/>
        <end position="97"/>
    </location>
</feature>
<accession>A0A9W8MU97</accession>
<feature type="region of interest" description="Disordered" evidence="1">
    <location>
        <begin position="44"/>
        <end position="187"/>
    </location>
</feature>
<feature type="compositionally biased region" description="Polar residues" evidence="1">
    <location>
        <begin position="1130"/>
        <end position="1139"/>
    </location>
</feature>
<dbReference type="OrthoDB" id="3062275at2759"/>
<evidence type="ECO:0000313" key="3">
    <source>
        <dbReference type="Proteomes" id="UP001148786"/>
    </source>
</evidence>
<dbReference type="SUPFAM" id="SSF51197">
    <property type="entry name" value="Clavaminate synthase-like"/>
    <property type="match status" value="1"/>
</dbReference>
<protein>
    <recommendedName>
        <fullName evidence="4">JmjC domain-containing protein</fullName>
    </recommendedName>
</protein>
<feature type="region of interest" description="Disordered" evidence="1">
    <location>
        <begin position="851"/>
        <end position="891"/>
    </location>
</feature>
<reference evidence="2" key="1">
    <citation type="submission" date="2022-07" db="EMBL/GenBank/DDBJ databases">
        <title>Genome Sequence of Agrocybe chaxingu.</title>
        <authorList>
            <person name="Buettner E."/>
        </authorList>
    </citation>
    <scope>NUCLEOTIDE SEQUENCE</scope>
    <source>
        <strain evidence="2">MP-N11</strain>
    </source>
</reference>
<organism evidence="2 3">
    <name type="scientific">Agrocybe chaxingu</name>
    <dbReference type="NCBI Taxonomy" id="84603"/>
    <lineage>
        <taxon>Eukaryota</taxon>
        <taxon>Fungi</taxon>
        <taxon>Dikarya</taxon>
        <taxon>Basidiomycota</taxon>
        <taxon>Agaricomycotina</taxon>
        <taxon>Agaricomycetes</taxon>
        <taxon>Agaricomycetidae</taxon>
        <taxon>Agaricales</taxon>
        <taxon>Agaricineae</taxon>
        <taxon>Strophariaceae</taxon>
        <taxon>Agrocybe</taxon>
    </lineage>
</organism>
<dbReference type="Proteomes" id="UP001148786">
    <property type="component" value="Unassembled WGS sequence"/>
</dbReference>
<name>A0A9W8MU97_9AGAR</name>
<feature type="region of interest" description="Disordered" evidence="1">
    <location>
        <begin position="1086"/>
        <end position="1110"/>
    </location>
</feature>
<feature type="region of interest" description="Disordered" evidence="1">
    <location>
        <begin position="1034"/>
        <end position="1062"/>
    </location>
</feature>
<keyword evidence="3" id="KW-1185">Reference proteome</keyword>
<gene>
    <name evidence="2" type="ORF">NLJ89_g6218</name>
</gene>
<feature type="compositionally biased region" description="Polar residues" evidence="1">
    <location>
        <begin position="1098"/>
        <end position="1110"/>
    </location>
</feature>
<feature type="compositionally biased region" description="Basic and acidic residues" evidence="1">
    <location>
        <begin position="117"/>
        <end position="136"/>
    </location>
</feature>
<evidence type="ECO:0008006" key="4">
    <source>
        <dbReference type="Google" id="ProtNLM"/>
    </source>
</evidence>
<dbReference type="EMBL" id="JANKHO010000646">
    <property type="protein sequence ID" value="KAJ3507583.1"/>
    <property type="molecule type" value="Genomic_DNA"/>
</dbReference>
<evidence type="ECO:0000256" key="1">
    <source>
        <dbReference type="SAM" id="MobiDB-lite"/>
    </source>
</evidence>
<sequence>MSNSTPDDFIWFDSQWAASNVSIANCSTSEDSLTQLTAEPSATSANHHIEVFPSQLASRNIDDDGGMSESHPLPDPESPTMENPAITSHLSQPSEAQNLVIPDGLNVNDAPTSTPSRSRDRSPKKKPTIEPSDRQTRSSTKSLPLPPAGESNYKLIKLPKKSTGKNKATNLPCHRVRGSAPKRPSRDAMTHHVIDLTQDLETEQPPETTNLETHHAEKVTGARTVELHGAEPLELININIGILKQFEKDVERFYRLVDCVESMHLNRQPLFVSSLDDSVIRVLSQEQFDAKNTDEIQAIFRLQNIVVYDKPPMFGGSFDRNALLELVREDQLLSVNDLSIQVRDGDLTSRLRSATLDDILLNVEEDAKALNALDIPMEDSVRPPASLSSDLWAWKHTVGLKLCKKTDRFPSSAMRWALISTCGAYSPWHIDTDGLCTMISVQSGCKCIELFLKDFDVEAINDDRWDMEAILLTPGTKLFMRPNTPHFVFTPSSSICHGAHFYATSTIRETCFGIIHSFVASRYISNTEHERESRELLRRLVTYYQSVYTNTKYPNCMTTHAIDLTTFAGCIDFFALYNVMELANVLYSKTYTGQGISLREHLDFVEARRICHAILAWYDPRFNLQPIQAGASSQATSIQEAHNFFLHGQLQALVRYQTAIEAEEQSAGVYRDAQDFSLDALLRQIAHTFSNSSELLSKLPTPEGFRDAQGHFETHAGWPQTLIFSVRECDPSTVIQTCIAPSDGKTLGDTRFEAALAGSFDTEDEPIQPQAASLQGLSLPHMRDSSRNGRQLVSTINAVKLPKSDRLPFRFPLPGFDDEDDFLQPDIASRLEFLTAEEDILCRNFNEGVHLSSSSPLKATDTLRQDVPGSSTPAIDHDSRPPPNDDPPQNLRQSTRISLQMLLRSVVDIPLSEQGLEILTDLLAICKSHKEIEATLAQQQLKLPLSVIVTRTGEIIGLPSARSNVDKAAGDPSRNIRRSSIDEASKLAPHDKGVRTVALKKMMGSRAPSEALDSKYVAPLDIPPGLQLQGVHRMAGRTASPPADPEVDPLEADTSGDNIDHRRNEGLHGLVEVSNSSHAAPIYLPSAPFGESLEEGPSESTPSSRGTRNVGVINNQSAGVAEGGTWQSSISANTSSAIPPNTRDSEAIGRKHSFEDVNDDSGGVTKPSGPHAQVVESGKFSRGKYKFWWTMSNDGHEIEKPNLLDTVPGHVHLHLDNSRKVMQAFVLDNQDPPQWQDISDSYQHPDHAAAHEGPRTQHPVHKEYLLRPKAKGEPFWVLERTFLKELESRRNPALPATRTQGLATRRTQVI</sequence>